<reference evidence="2 3" key="1">
    <citation type="journal article" date="2014" name="Agronomy (Basel)">
        <title>A Draft Genome Sequence for Ensete ventricosum, the Drought-Tolerant Tree Against Hunger.</title>
        <authorList>
            <person name="Harrison J."/>
            <person name="Moore K.A."/>
            <person name="Paszkiewicz K."/>
            <person name="Jones T."/>
            <person name="Grant M."/>
            <person name="Ambacheew D."/>
            <person name="Muzemil S."/>
            <person name="Studholme D.J."/>
        </authorList>
    </citation>
    <scope>NUCLEOTIDE SEQUENCE [LARGE SCALE GENOMIC DNA]</scope>
</reference>
<sequence length="161" mass="18183">MRREPDTTGCQQNSEEGEGDRQSKEKRSIHRRSGTGGRQPDREISHLVEERPAIASDIEDAMTKEVGERSTRDRWRILVQIWRQQLRSAQVEFSGREDGRRGRVEYHVTVGDGDNYSWRGSRGRRSNEQGLCVVETTICGMRSGGRAGVGAVVIVITKEDV</sequence>
<evidence type="ECO:0000313" key="3">
    <source>
        <dbReference type="Proteomes" id="UP000287651"/>
    </source>
</evidence>
<evidence type="ECO:0000256" key="1">
    <source>
        <dbReference type="SAM" id="MobiDB-lite"/>
    </source>
</evidence>
<comment type="caution">
    <text evidence="2">The sequence shown here is derived from an EMBL/GenBank/DDBJ whole genome shotgun (WGS) entry which is preliminary data.</text>
</comment>
<dbReference type="EMBL" id="AMZH03008129">
    <property type="protein sequence ID" value="RRT59643.1"/>
    <property type="molecule type" value="Genomic_DNA"/>
</dbReference>
<organism evidence="2 3">
    <name type="scientific">Ensete ventricosum</name>
    <name type="common">Abyssinian banana</name>
    <name type="synonym">Musa ensete</name>
    <dbReference type="NCBI Taxonomy" id="4639"/>
    <lineage>
        <taxon>Eukaryota</taxon>
        <taxon>Viridiplantae</taxon>
        <taxon>Streptophyta</taxon>
        <taxon>Embryophyta</taxon>
        <taxon>Tracheophyta</taxon>
        <taxon>Spermatophyta</taxon>
        <taxon>Magnoliopsida</taxon>
        <taxon>Liliopsida</taxon>
        <taxon>Zingiberales</taxon>
        <taxon>Musaceae</taxon>
        <taxon>Ensete</taxon>
    </lineage>
</organism>
<accession>A0A426Z6U0</accession>
<dbReference type="Proteomes" id="UP000287651">
    <property type="component" value="Unassembled WGS sequence"/>
</dbReference>
<dbReference type="AlphaFoldDB" id="A0A426Z6U0"/>
<feature type="region of interest" description="Disordered" evidence="1">
    <location>
        <begin position="1"/>
        <end position="47"/>
    </location>
</feature>
<name>A0A426Z6U0_ENSVE</name>
<evidence type="ECO:0000313" key="2">
    <source>
        <dbReference type="EMBL" id="RRT59643.1"/>
    </source>
</evidence>
<protein>
    <submittedName>
        <fullName evidence="2">Uncharacterized protein</fullName>
    </submittedName>
</protein>
<gene>
    <name evidence="2" type="ORF">B296_00030965</name>
</gene>
<proteinExistence type="predicted"/>